<dbReference type="EMBL" id="HBUE01151808">
    <property type="protein sequence ID" value="CAG6505695.1"/>
    <property type="molecule type" value="Transcribed_RNA"/>
</dbReference>
<accession>A0A8D8ILJ1</accession>
<dbReference type="EMBL" id="HBUE01151810">
    <property type="protein sequence ID" value="CAG6505698.1"/>
    <property type="molecule type" value="Transcribed_RNA"/>
</dbReference>
<dbReference type="EMBL" id="HBUE01256805">
    <property type="protein sequence ID" value="CAG6556989.1"/>
    <property type="molecule type" value="Transcribed_RNA"/>
</dbReference>
<dbReference type="EMBL" id="HBUE01256808">
    <property type="protein sequence ID" value="CAG6556992.1"/>
    <property type="molecule type" value="Transcribed_RNA"/>
</dbReference>
<organism evidence="2">
    <name type="scientific">Culex pipiens</name>
    <name type="common">House mosquito</name>
    <dbReference type="NCBI Taxonomy" id="7175"/>
    <lineage>
        <taxon>Eukaryota</taxon>
        <taxon>Metazoa</taxon>
        <taxon>Ecdysozoa</taxon>
        <taxon>Arthropoda</taxon>
        <taxon>Hexapoda</taxon>
        <taxon>Insecta</taxon>
        <taxon>Pterygota</taxon>
        <taxon>Neoptera</taxon>
        <taxon>Endopterygota</taxon>
        <taxon>Diptera</taxon>
        <taxon>Nematocera</taxon>
        <taxon>Culicoidea</taxon>
        <taxon>Culicidae</taxon>
        <taxon>Culicinae</taxon>
        <taxon>Culicini</taxon>
        <taxon>Culex</taxon>
        <taxon>Culex</taxon>
    </lineage>
</organism>
<dbReference type="EMBL" id="HBUE01151797">
    <property type="protein sequence ID" value="CAG6505681.1"/>
    <property type="molecule type" value="Transcribed_RNA"/>
</dbReference>
<dbReference type="AlphaFoldDB" id="A0A8D8ILJ1"/>
<proteinExistence type="predicted"/>
<dbReference type="EMBL" id="HBUE01032416">
    <property type="protein sequence ID" value="CAG6457212.1"/>
    <property type="molecule type" value="Transcribed_RNA"/>
</dbReference>
<sequence>MRDAGRIPHVRQYLRKRFGHHSTVILRNGTVPHANVACPGVYSVPSDPKSAAATAGGVLPARVDLHERHRHELGAQGLSRVPAGGHLSAPEPEPAHQLFRLRSGQPRLP</sequence>
<evidence type="ECO:0000313" key="2">
    <source>
        <dbReference type="EMBL" id="CAG6556980.1"/>
    </source>
</evidence>
<dbReference type="EMBL" id="HBUE01256811">
    <property type="protein sequence ID" value="CAG6556997.1"/>
    <property type="molecule type" value="Transcribed_RNA"/>
</dbReference>
<dbReference type="EMBL" id="HBUE01256798">
    <property type="protein sequence ID" value="CAG6556980.1"/>
    <property type="molecule type" value="Transcribed_RNA"/>
</dbReference>
<dbReference type="EMBL" id="HBUE01151804">
    <property type="protein sequence ID" value="CAG6505690.1"/>
    <property type="molecule type" value="Transcribed_RNA"/>
</dbReference>
<dbReference type="EMBL" id="HBUE01256796">
    <property type="protein sequence ID" value="CAG6556977.1"/>
    <property type="molecule type" value="Transcribed_RNA"/>
</dbReference>
<dbReference type="EMBL" id="HBUE01032414">
    <property type="protein sequence ID" value="CAG6457208.1"/>
    <property type="molecule type" value="Transcribed_RNA"/>
</dbReference>
<evidence type="ECO:0000256" key="1">
    <source>
        <dbReference type="SAM" id="MobiDB-lite"/>
    </source>
</evidence>
<feature type="region of interest" description="Disordered" evidence="1">
    <location>
        <begin position="74"/>
        <end position="109"/>
    </location>
</feature>
<reference evidence="2" key="1">
    <citation type="submission" date="2021-05" db="EMBL/GenBank/DDBJ databases">
        <authorList>
            <person name="Alioto T."/>
            <person name="Alioto T."/>
            <person name="Gomez Garrido J."/>
        </authorList>
    </citation>
    <scope>NUCLEOTIDE SEQUENCE</scope>
</reference>
<dbReference type="EMBL" id="HBUE01151807">
    <property type="protein sequence ID" value="CAG6505693.1"/>
    <property type="molecule type" value="Transcribed_RNA"/>
</dbReference>
<protein>
    <submittedName>
        <fullName evidence="2">(northern house mosquito) hypothetical protein</fullName>
    </submittedName>
</protein>
<dbReference type="EMBL" id="HBUE01151795">
    <property type="protein sequence ID" value="CAG6505678.1"/>
    <property type="molecule type" value="Transcribed_RNA"/>
</dbReference>
<dbReference type="EMBL" id="HBUE01256803">
    <property type="protein sequence ID" value="CAG6556986.1"/>
    <property type="molecule type" value="Transcribed_RNA"/>
</dbReference>
<dbReference type="EMBL" id="HBUE01256809">
    <property type="protein sequence ID" value="CAG6556994.1"/>
    <property type="molecule type" value="Transcribed_RNA"/>
</dbReference>
<dbReference type="EMBL" id="HBUE01151802">
    <property type="protein sequence ID" value="CAG6505687.1"/>
    <property type="molecule type" value="Transcribed_RNA"/>
</dbReference>
<dbReference type="EMBL" id="HBUE01032415">
    <property type="protein sequence ID" value="CAG6457210.1"/>
    <property type="molecule type" value="Transcribed_RNA"/>
</dbReference>
<name>A0A8D8ILJ1_CULPI</name>